<name>A0AA37T1A5_9ALTE</name>
<dbReference type="RefSeq" id="WP_284216129.1">
    <property type="nucleotide sequence ID" value="NZ_BSOT01000005.1"/>
</dbReference>
<organism evidence="4 5">
    <name type="scientific">Agaribacter marinus</name>
    <dbReference type="NCBI Taxonomy" id="1431249"/>
    <lineage>
        <taxon>Bacteria</taxon>
        <taxon>Pseudomonadati</taxon>
        <taxon>Pseudomonadota</taxon>
        <taxon>Gammaproteobacteria</taxon>
        <taxon>Alteromonadales</taxon>
        <taxon>Alteromonadaceae</taxon>
        <taxon>Agaribacter</taxon>
    </lineage>
</organism>
<dbReference type="CDD" id="cd08268">
    <property type="entry name" value="MDR2"/>
    <property type="match status" value="1"/>
</dbReference>
<evidence type="ECO:0000313" key="5">
    <source>
        <dbReference type="Proteomes" id="UP001156601"/>
    </source>
</evidence>
<proteinExistence type="predicted"/>
<dbReference type="GO" id="GO:0016651">
    <property type="term" value="F:oxidoreductase activity, acting on NAD(P)H"/>
    <property type="evidence" value="ECO:0007669"/>
    <property type="project" value="TreeGrafter"/>
</dbReference>
<dbReference type="PANTHER" id="PTHR48106">
    <property type="entry name" value="QUINONE OXIDOREDUCTASE PIG3-RELATED"/>
    <property type="match status" value="1"/>
</dbReference>
<dbReference type="InterPro" id="IPR013154">
    <property type="entry name" value="ADH-like_N"/>
</dbReference>
<dbReference type="Proteomes" id="UP001156601">
    <property type="component" value="Unassembled WGS sequence"/>
</dbReference>
<dbReference type="EMBL" id="BSOT01000005">
    <property type="protein sequence ID" value="GLR69820.1"/>
    <property type="molecule type" value="Genomic_DNA"/>
</dbReference>
<dbReference type="InterPro" id="IPR036291">
    <property type="entry name" value="NAD(P)-bd_dom_sf"/>
</dbReference>
<sequence length="335" mass="36280">MKKNTYNAIRFHKAGSKDVLQYDTLSMPRPTGNEVLIKVNAIGINRAEVMFREAQYIEQPVFPSTLGYEAAGTIEDIGERVSHYKIGDMVNTIPAFSMGQYGVYGEYALVPEAAIIAQPPQFNHIQGAAIWMSYITAYGALVTYGKLTHGQSIIITAASSSVGVAAIQLAKALGATVIATSRDTSKHAFLLAQGADHVIATNEQNLVDEVNKVTHNKGANLIFDPVGGPLLAQLADACAPKAVIIEYGALDSHATPYPLFTALAKGLVIKGYTLFEITKHEERLRQASDKLMPLFTSGKLCPVIDKVFDFEQIHAAHAYMESNKQQGKIVVSLAQ</sequence>
<feature type="domain" description="Enoyl reductase (ER)" evidence="3">
    <location>
        <begin position="15"/>
        <end position="331"/>
    </location>
</feature>
<reference evidence="4" key="2">
    <citation type="submission" date="2023-01" db="EMBL/GenBank/DDBJ databases">
        <title>Draft genome sequence of Agaribacter marinus strain NBRC 110023.</title>
        <authorList>
            <person name="Sun Q."/>
            <person name="Mori K."/>
        </authorList>
    </citation>
    <scope>NUCLEOTIDE SEQUENCE</scope>
    <source>
        <strain evidence="4">NBRC 110023</strain>
    </source>
</reference>
<reference evidence="4" key="1">
    <citation type="journal article" date="2014" name="Int. J. Syst. Evol. Microbiol.">
        <title>Complete genome sequence of Corynebacterium casei LMG S-19264T (=DSM 44701T), isolated from a smear-ripened cheese.</title>
        <authorList>
            <consortium name="US DOE Joint Genome Institute (JGI-PGF)"/>
            <person name="Walter F."/>
            <person name="Albersmeier A."/>
            <person name="Kalinowski J."/>
            <person name="Ruckert C."/>
        </authorList>
    </citation>
    <scope>NUCLEOTIDE SEQUENCE</scope>
    <source>
        <strain evidence="4">NBRC 110023</strain>
    </source>
</reference>
<evidence type="ECO:0000256" key="2">
    <source>
        <dbReference type="ARBA" id="ARBA00023002"/>
    </source>
</evidence>
<evidence type="ECO:0000259" key="3">
    <source>
        <dbReference type="SMART" id="SM00829"/>
    </source>
</evidence>
<dbReference type="InterPro" id="IPR020843">
    <property type="entry name" value="ER"/>
</dbReference>
<dbReference type="SUPFAM" id="SSF51735">
    <property type="entry name" value="NAD(P)-binding Rossmann-fold domains"/>
    <property type="match status" value="1"/>
</dbReference>
<dbReference type="InterPro" id="IPR013149">
    <property type="entry name" value="ADH-like_C"/>
</dbReference>
<keyword evidence="5" id="KW-1185">Reference proteome</keyword>
<keyword evidence="1" id="KW-0521">NADP</keyword>
<dbReference type="Gene3D" id="3.90.180.10">
    <property type="entry name" value="Medium-chain alcohol dehydrogenases, catalytic domain"/>
    <property type="match status" value="1"/>
</dbReference>
<dbReference type="Gene3D" id="3.40.50.720">
    <property type="entry name" value="NAD(P)-binding Rossmann-like Domain"/>
    <property type="match status" value="1"/>
</dbReference>
<protein>
    <submittedName>
        <fullName evidence="4">NADPH:quinone reductase</fullName>
    </submittedName>
</protein>
<comment type="caution">
    <text evidence="4">The sequence shown here is derived from an EMBL/GenBank/DDBJ whole genome shotgun (WGS) entry which is preliminary data.</text>
</comment>
<evidence type="ECO:0000256" key="1">
    <source>
        <dbReference type="ARBA" id="ARBA00022857"/>
    </source>
</evidence>
<evidence type="ECO:0000313" key="4">
    <source>
        <dbReference type="EMBL" id="GLR69820.1"/>
    </source>
</evidence>
<dbReference type="SMART" id="SM00829">
    <property type="entry name" value="PKS_ER"/>
    <property type="match status" value="1"/>
</dbReference>
<dbReference type="AlphaFoldDB" id="A0AA37T1A5"/>
<dbReference type="GO" id="GO:0070402">
    <property type="term" value="F:NADPH binding"/>
    <property type="evidence" value="ECO:0007669"/>
    <property type="project" value="TreeGrafter"/>
</dbReference>
<dbReference type="PANTHER" id="PTHR48106:SF5">
    <property type="entry name" value="ZINC-CONTAINING ALCOHOL DEHYDROGENASE"/>
    <property type="match status" value="1"/>
</dbReference>
<dbReference type="InterPro" id="IPR011032">
    <property type="entry name" value="GroES-like_sf"/>
</dbReference>
<dbReference type="Pfam" id="PF00107">
    <property type="entry name" value="ADH_zinc_N"/>
    <property type="match status" value="1"/>
</dbReference>
<gene>
    <name evidence="4" type="ORF">GCM10007852_07280</name>
</gene>
<keyword evidence="2" id="KW-0560">Oxidoreductase</keyword>
<dbReference type="SUPFAM" id="SSF50129">
    <property type="entry name" value="GroES-like"/>
    <property type="match status" value="1"/>
</dbReference>
<dbReference type="Pfam" id="PF08240">
    <property type="entry name" value="ADH_N"/>
    <property type="match status" value="1"/>
</dbReference>
<accession>A0AA37T1A5</accession>